<reference evidence="2 3" key="1">
    <citation type="journal article" date="2013" name="PLoS ONE">
        <title>Genomic and secretomic analyses reveal unique features of the lignocellulolytic enzyme system of Penicillium decumbens.</title>
        <authorList>
            <person name="Liu G."/>
            <person name="Zhang L."/>
            <person name="Wei X."/>
            <person name="Zou G."/>
            <person name="Qin Y."/>
            <person name="Ma L."/>
            <person name="Li J."/>
            <person name="Zheng H."/>
            <person name="Wang S."/>
            <person name="Wang C."/>
            <person name="Xun L."/>
            <person name="Zhao G.-P."/>
            <person name="Zhou Z."/>
            <person name="Qu Y."/>
        </authorList>
    </citation>
    <scope>NUCLEOTIDE SEQUENCE [LARGE SCALE GENOMIC DNA]</scope>
    <source>
        <strain evidence="3">114-2 / CGMCC 5302</strain>
    </source>
</reference>
<dbReference type="PhylomeDB" id="S7ZCZ1"/>
<evidence type="ECO:0000313" key="3">
    <source>
        <dbReference type="Proteomes" id="UP000019376"/>
    </source>
</evidence>
<evidence type="ECO:0000313" key="2">
    <source>
        <dbReference type="EMBL" id="EPS26556.1"/>
    </source>
</evidence>
<accession>S7ZCZ1</accession>
<evidence type="ECO:0008006" key="4">
    <source>
        <dbReference type="Google" id="ProtNLM"/>
    </source>
</evidence>
<keyword evidence="3" id="KW-1185">Reference proteome</keyword>
<dbReference type="OrthoDB" id="4149149at2759"/>
<dbReference type="Proteomes" id="UP000019376">
    <property type="component" value="Unassembled WGS sequence"/>
</dbReference>
<proteinExistence type="predicted"/>
<organism evidence="2 3">
    <name type="scientific">Penicillium oxalicum (strain 114-2 / CGMCC 5302)</name>
    <name type="common">Penicillium decumbens</name>
    <dbReference type="NCBI Taxonomy" id="933388"/>
    <lineage>
        <taxon>Eukaryota</taxon>
        <taxon>Fungi</taxon>
        <taxon>Dikarya</taxon>
        <taxon>Ascomycota</taxon>
        <taxon>Pezizomycotina</taxon>
        <taxon>Eurotiomycetes</taxon>
        <taxon>Eurotiomycetidae</taxon>
        <taxon>Eurotiales</taxon>
        <taxon>Aspergillaceae</taxon>
        <taxon>Penicillium</taxon>
    </lineage>
</organism>
<protein>
    <recommendedName>
        <fullName evidence="4">Transcription factor domain-containing protein</fullName>
    </recommendedName>
</protein>
<dbReference type="EMBL" id="KB644409">
    <property type="protein sequence ID" value="EPS26556.1"/>
    <property type="molecule type" value="Genomic_DNA"/>
</dbReference>
<dbReference type="eggNOG" id="ENOG502RPKR">
    <property type="taxonomic scope" value="Eukaryota"/>
</dbReference>
<dbReference type="HOGENOM" id="CLU_081893_0_0_1"/>
<feature type="compositionally biased region" description="Polar residues" evidence="1">
    <location>
        <begin position="95"/>
        <end position="115"/>
    </location>
</feature>
<evidence type="ECO:0000256" key="1">
    <source>
        <dbReference type="SAM" id="MobiDB-lite"/>
    </source>
</evidence>
<sequence length="289" mass="32590">MATQADPELRAEVDCMILDYLACLAIERTLSAAEDSTRGSAQGDEVNWMVEPVQAFKSAMTTAYPETLLPRDLEIKIQILSIAHHFWNYPDHTAKSSCPQESNPSASSHPTTGTNDRPPRPHLASIGIDFVEMCSVAVSKVSHTRWFDLGGRFMLQARMEEHREGHVRTAAIPWFYAWMPNSPDLREKWTVVRDRYAAELPQSPSSSLSSSSMASFQEKANPMGNGTEEAWRQAQDKFPFVEFKRMVIMFLVELMMTLDQPILLQLECGKLGHLTVAETSQLMERIGIR</sequence>
<name>S7ZCZ1_PENO1</name>
<feature type="region of interest" description="Disordered" evidence="1">
    <location>
        <begin position="94"/>
        <end position="121"/>
    </location>
</feature>
<feature type="compositionally biased region" description="Low complexity" evidence="1">
    <location>
        <begin position="203"/>
        <end position="215"/>
    </location>
</feature>
<feature type="region of interest" description="Disordered" evidence="1">
    <location>
        <begin position="201"/>
        <end position="225"/>
    </location>
</feature>
<gene>
    <name evidence="2" type="ORF">PDE_01493</name>
</gene>
<dbReference type="AlphaFoldDB" id="S7ZCZ1"/>